<accession>A0A6A3C6C5</accession>
<dbReference type="InterPro" id="IPR023346">
    <property type="entry name" value="Lysozyme-like_dom_sf"/>
</dbReference>
<name>A0A6A3C6C5_HIBSY</name>
<evidence type="ECO:0000259" key="1">
    <source>
        <dbReference type="PROSITE" id="PS00773"/>
    </source>
</evidence>
<dbReference type="GO" id="GO:0016998">
    <property type="term" value="P:cell wall macromolecule catabolic process"/>
    <property type="evidence" value="ECO:0007669"/>
    <property type="project" value="InterPro"/>
</dbReference>
<feature type="domain" description="Glycoside hydrolase family 19 catalytic" evidence="1">
    <location>
        <begin position="78"/>
        <end position="100"/>
    </location>
</feature>
<keyword evidence="3" id="KW-1185">Reference proteome</keyword>
<dbReference type="Gene3D" id="1.10.530.10">
    <property type="match status" value="1"/>
</dbReference>
<dbReference type="GO" id="GO:0004568">
    <property type="term" value="F:chitinase activity"/>
    <property type="evidence" value="ECO:0007669"/>
    <property type="project" value="InterPro"/>
</dbReference>
<comment type="caution">
    <text evidence="2">The sequence shown here is derived from an EMBL/GenBank/DDBJ whole genome shotgun (WGS) entry which is preliminary data.</text>
</comment>
<organism evidence="2 3">
    <name type="scientific">Hibiscus syriacus</name>
    <name type="common">Rose of Sharon</name>
    <dbReference type="NCBI Taxonomy" id="106335"/>
    <lineage>
        <taxon>Eukaryota</taxon>
        <taxon>Viridiplantae</taxon>
        <taxon>Streptophyta</taxon>
        <taxon>Embryophyta</taxon>
        <taxon>Tracheophyta</taxon>
        <taxon>Spermatophyta</taxon>
        <taxon>Magnoliopsida</taxon>
        <taxon>eudicotyledons</taxon>
        <taxon>Gunneridae</taxon>
        <taxon>Pentapetalae</taxon>
        <taxon>rosids</taxon>
        <taxon>malvids</taxon>
        <taxon>Malvales</taxon>
        <taxon>Malvaceae</taxon>
        <taxon>Malvoideae</taxon>
        <taxon>Hibiscus</taxon>
    </lineage>
</organism>
<reference evidence="2" key="1">
    <citation type="submission" date="2019-09" db="EMBL/GenBank/DDBJ databases">
        <title>Draft genome information of white flower Hibiscus syriacus.</title>
        <authorList>
            <person name="Kim Y.-M."/>
        </authorList>
    </citation>
    <scope>NUCLEOTIDE SEQUENCE [LARGE SCALE GENOMIC DNA]</scope>
    <source>
        <strain evidence="2">YM2019G1</strain>
    </source>
</reference>
<protein>
    <submittedName>
        <fullName evidence="2">Chitinase 5-like</fullName>
    </submittedName>
</protein>
<dbReference type="AlphaFoldDB" id="A0A6A3C6C5"/>
<sequence>MRKHFQPFFWQQLLPPEQRHRTLETAVANKLNVVVGGGNDFRSTRYQKGPCNPLPISVVDIVTPQFFNAIMNVVEAGCEGKNFYSRSAFLEALSPYPGFGRIGSIDDYQREIEAFFSLVTQETGLKIPHFFPINVYFGDRLLHAFIYQINYSTSIIGLGQVELKYYIGYCNQLGVDPEPNLTC</sequence>
<dbReference type="PANTHER" id="PTHR22595:SF193">
    <property type="entry name" value="ENDOCHITINASE EP3"/>
    <property type="match status" value="1"/>
</dbReference>
<dbReference type="PANTHER" id="PTHR22595">
    <property type="entry name" value="CHITINASE-RELATED"/>
    <property type="match status" value="1"/>
</dbReference>
<dbReference type="Pfam" id="PF00182">
    <property type="entry name" value="Glyco_hydro_19"/>
    <property type="match status" value="1"/>
</dbReference>
<evidence type="ECO:0000313" key="2">
    <source>
        <dbReference type="EMBL" id="KAE8722589.1"/>
    </source>
</evidence>
<dbReference type="EMBL" id="VEPZ02000561">
    <property type="protein sequence ID" value="KAE8722589.1"/>
    <property type="molecule type" value="Genomic_DNA"/>
</dbReference>
<gene>
    <name evidence="2" type="ORF">F3Y22_tig00013960pilonHSYRG00311</name>
</gene>
<dbReference type="InterPro" id="IPR000726">
    <property type="entry name" value="Glyco_hydro_19_cat"/>
</dbReference>
<proteinExistence type="predicted"/>
<dbReference type="OrthoDB" id="1193027at2759"/>
<dbReference type="SUPFAM" id="SSF53955">
    <property type="entry name" value="Lysozyme-like"/>
    <property type="match status" value="1"/>
</dbReference>
<evidence type="ECO:0000313" key="3">
    <source>
        <dbReference type="Proteomes" id="UP000436088"/>
    </source>
</evidence>
<dbReference type="PROSITE" id="PS00773">
    <property type="entry name" value="CHITINASE_19_1"/>
    <property type="match status" value="1"/>
</dbReference>
<dbReference type="GO" id="GO:0006032">
    <property type="term" value="P:chitin catabolic process"/>
    <property type="evidence" value="ECO:0007669"/>
    <property type="project" value="InterPro"/>
</dbReference>
<dbReference type="Proteomes" id="UP000436088">
    <property type="component" value="Unassembled WGS sequence"/>
</dbReference>